<protein>
    <submittedName>
        <fullName evidence="2">Uncharacterized protein</fullName>
    </submittedName>
</protein>
<dbReference type="Proteomes" id="UP000887576">
    <property type="component" value="Unplaced"/>
</dbReference>
<evidence type="ECO:0000313" key="2">
    <source>
        <dbReference type="WBParaSite" id="JU765_v2.g4881.t1"/>
    </source>
</evidence>
<proteinExistence type="predicted"/>
<reference evidence="2" key="1">
    <citation type="submission" date="2022-11" db="UniProtKB">
        <authorList>
            <consortium name="WormBaseParasite"/>
        </authorList>
    </citation>
    <scope>IDENTIFICATION</scope>
</reference>
<accession>A0AC34RA99</accession>
<evidence type="ECO:0000313" key="1">
    <source>
        <dbReference type="Proteomes" id="UP000887576"/>
    </source>
</evidence>
<name>A0AC34RA99_9BILA</name>
<dbReference type="WBParaSite" id="JU765_v2.g4881.t1">
    <property type="protein sequence ID" value="JU765_v2.g4881.t1"/>
    <property type="gene ID" value="JU765_v2.g4881"/>
</dbReference>
<organism evidence="1 2">
    <name type="scientific">Panagrolaimus sp. JU765</name>
    <dbReference type="NCBI Taxonomy" id="591449"/>
    <lineage>
        <taxon>Eukaryota</taxon>
        <taxon>Metazoa</taxon>
        <taxon>Ecdysozoa</taxon>
        <taxon>Nematoda</taxon>
        <taxon>Chromadorea</taxon>
        <taxon>Rhabditida</taxon>
        <taxon>Tylenchina</taxon>
        <taxon>Panagrolaimomorpha</taxon>
        <taxon>Panagrolaimoidea</taxon>
        <taxon>Panagrolaimidae</taxon>
        <taxon>Panagrolaimus</taxon>
    </lineage>
</organism>
<sequence>MDTQENKTGTFKLKTGWDGKLLFNVLTLIDGTIHLENADWWKGNDDTGKANVNVIIFSILGTIVGIGIIGGGVALLCWWKKKKADKEKKADPDLEMKTAVAPTSFKRTESAATVVGESKEVAEKNHDWKIKDET</sequence>